<keyword evidence="6 12" id="KW-1048">Host nucleus</keyword>
<feature type="region of interest" description="DNA-binding domain" evidence="12">
    <location>
        <begin position="318"/>
        <end position="401"/>
    </location>
</feature>
<dbReference type="InterPro" id="IPR033668">
    <property type="entry name" value="Reg_prot_E2"/>
</dbReference>
<keyword evidence="7 12" id="KW-0235">DNA replication</keyword>
<evidence type="ECO:0000256" key="1">
    <source>
        <dbReference type="ARBA" id="ARBA00004147"/>
    </source>
</evidence>
<keyword evidence="11 12" id="KW-0804">Transcription</keyword>
<feature type="domain" description="Papillomavirus E2 C-terminal" evidence="15">
    <location>
        <begin position="320"/>
        <end position="397"/>
    </location>
</feature>
<organism evidence="16 17">
    <name type="scientific">Human papillomavirus 123</name>
    <dbReference type="NCBI Taxonomy" id="765055"/>
    <lineage>
        <taxon>Viruses</taxon>
        <taxon>Monodnaviria</taxon>
        <taxon>Shotokuvirae</taxon>
        <taxon>Cossaviricota</taxon>
        <taxon>Papovaviricetes</taxon>
        <taxon>Zurhausenvirales</taxon>
        <taxon>Papillomaviridae</taxon>
        <taxon>Firstpapillomavirinae</taxon>
        <taxon>Gammapapillomavirus</taxon>
        <taxon>Gammapapillomavirus 7</taxon>
    </lineage>
</organism>
<comment type="similarity">
    <text evidence="2">Belongs to the papillomaviridae E8^E2C protein family.</text>
</comment>
<dbReference type="Pfam" id="PF00511">
    <property type="entry name" value="PPV_E2_C"/>
    <property type="match status" value="1"/>
</dbReference>
<evidence type="ECO:0000256" key="13">
    <source>
        <dbReference type="SAM" id="MobiDB-lite"/>
    </source>
</evidence>
<feature type="compositionally biased region" description="Low complexity" evidence="13">
    <location>
        <begin position="241"/>
        <end position="253"/>
    </location>
</feature>
<dbReference type="GO" id="GO:0006351">
    <property type="term" value="P:DNA-templated transcription"/>
    <property type="evidence" value="ECO:0007669"/>
    <property type="project" value="UniProtKB-UniRule"/>
</dbReference>
<dbReference type="GO" id="GO:0000166">
    <property type="term" value="F:nucleotide binding"/>
    <property type="evidence" value="ECO:0007669"/>
    <property type="project" value="UniProtKB-UniRule"/>
</dbReference>
<feature type="cross-link" description="Glycyl lysine isopeptide (Lys-Gly) (interchain with G-Cter in SUMO)" evidence="12">
    <location>
        <position position="325"/>
    </location>
</feature>
<evidence type="ECO:0000256" key="3">
    <source>
        <dbReference type="ARBA" id="ARBA00022491"/>
    </source>
</evidence>
<dbReference type="Gene3D" id="3.30.70.330">
    <property type="match status" value="1"/>
</dbReference>
<reference evidence="16 17" key="1">
    <citation type="journal article" date="2010" name="Virology">
        <title>Classification of papillomaviruses (PVs) based on 189 PV types and proposal of taxonomic amendments.</title>
        <authorList>
            <person name="Bernard H.U."/>
            <person name="Burk R.D."/>
            <person name="Chen Z."/>
            <person name="van Doorslaer K."/>
            <person name="Hausen H."/>
            <person name="de Villiers E.M."/>
        </authorList>
    </citation>
    <scope>NUCLEOTIDE SEQUENCE [LARGE SCALE GENOMIC DNA]</scope>
    <source>
        <strain evidence="16">NJ2501</strain>
    </source>
</reference>
<dbReference type="GO" id="GO:0006275">
    <property type="term" value="P:regulation of DNA replication"/>
    <property type="evidence" value="ECO:0007669"/>
    <property type="project" value="UniProtKB-UniRule"/>
</dbReference>
<dbReference type="GO" id="GO:0042025">
    <property type="term" value="C:host cell nucleus"/>
    <property type="evidence" value="ECO:0007669"/>
    <property type="project" value="UniProtKB-SubCell"/>
</dbReference>
<accession>D7P190</accession>
<evidence type="ECO:0000259" key="15">
    <source>
        <dbReference type="Pfam" id="PF00511"/>
    </source>
</evidence>
<name>D7P190_9PAPI</name>
<dbReference type="InterPro" id="IPR036050">
    <property type="entry name" value="Regulatory_protein_E2_N"/>
</dbReference>
<evidence type="ECO:0000256" key="5">
    <source>
        <dbReference type="ARBA" id="ARBA00022553"/>
    </source>
</evidence>
<comment type="subcellular location">
    <subcellularLocation>
        <location evidence="1 12">Host nucleus</location>
    </subcellularLocation>
</comment>
<evidence type="ECO:0000313" key="16">
    <source>
        <dbReference type="EMBL" id="ADH29822.1"/>
    </source>
</evidence>
<keyword evidence="10 12" id="KW-0010">Activator</keyword>
<keyword evidence="4 12" id="KW-0244">Early protein</keyword>
<feature type="region of interest" description="Disordered" evidence="13">
    <location>
        <begin position="196"/>
        <end position="291"/>
    </location>
</feature>
<evidence type="ECO:0000256" key="8">
    <source>
        <dbReference type="ARBA" id="ARBA00023015"/>
    </source>
</evidence>
<protein>
    <recommendedName>
        <fullName evidence="12">Regulatory protein E2</fullName>
    </recommendedName>
</protein>
<dbReference type="InterPro" id="IPR001866">
    <property type="entry name" value="PPV_E2_N"/>
</dbReference>
<keyword evidence="12" id="KW-0832">Ubl conjugation</keyword>
<evidence type="ECO:0000313" key="17">
    <source>
        <dbReference type="Proteomes" id="UP000165823"/>
    </source>
</evidence>
<evidence type="ECO:0000256" key="2">
    <source>
        <dbReference type="ARBA" id="ARBA00007794"/>
    </source>
</evidence>
<evidence type="ECO:0000256" key="4">
    <source>
        <dbReference type="ARBA" id="ARBA00022518"/>
    </source>
</evidence>
<comment type="similarity">
    <text evidence="12">Belongs to the papillomaviridae E2 protein family.</text>
</comment>
<feature type="compositionally biased region" description="Basic and acidic residues" evidence="13">
    <location>
        <begin position="266"/>
        <end position="280"/>
    </location>
</feature>
<comment type="function">
    <text evidence="12">Plays a role in the initiation of viral DNA replication. A dimer of E2 interacts with a dimer of E1 in order to improve specificity of E1 DNA binding activity. Once the complex recognizes and binds DNA at specific sites, the E2 dimer is removed from DNA. E2 also regulates viral transcription through binding to the E2RE response element (5'-ACCNNNNNNGGT-3') present in multiple copies in the regulatory regions of the viral genome. Activates or represses transcription depending on E2RE's position with regards to proximal promoter elements including the TATA-box. Repression occurs by sterically hindering the assembly of the transcription initiation complex.</text>
</comment>
<keyword evidence="9 12" id="KW-0238">DNA-binding</keyword>
<dbReference type="HAMAP" id="MF_04001">
    <property type="entry name" value="PPV_E2"/>
    <property type="match status" value="1"/>
</dbReference>
<comment type="PTM">
    <text evidence="12">Phosphorylated.</text>
</comment>
<dbReference type="GO" id="GO:0006260">
    <property type="term" value="P:DNA replication"/>
    <property type="evidence" value="ECO:0007669"/>
    <property type="project" value="UniProtKB-KW"/>
</dbReference>
<dbReference type="Gene3D" id="2.170.200.10">
    <property type="entry name" value="Papillomavirus E2 early protein domain"/>
    <property type="match status" value="1"/>
</dbReference>
<dbReference type="Pfam" id="PF00508">
    <property type="entry name" value="PPV_E2_N"/>
    <property type="match status" value="1"/>
</dbReference>
<sequence length="401" mass="46231">MESLNERFDAVQENLLQHYETGSNNIDDQILFWELIRQENVLLHYARKKGIYRIGMQTVPSLTVSEHKAKQAIMMSLQLTSLKNSAYGTEPWTMQDTSFELYNSSPQNTFKKGAFTVDVIYDNDEDNYYPYTAWSYIYYQNGDNKWHKVEGKVDYEGLYYETMDGDKNYYVTFDTDATRYSRTGKWTVKYKKHAISSTSVTSTSGHPGHSTRQSPNALAGEEQNKERDRERPTSSKRRSRTPSPSSDWSSSSETSRKRVRRRRGRREGEQNTRQQRDTKTTRGAGSSFIAPEEVGRGRRLVEKKGLSRLGLLQVEARDPPLVLLKGPANTLKCWRFRCKLKYSGMYLRLSTGFSWVGDGSERLGEQRLLIAFTDKTQRNTFLKTVIFPKSTSYSLGNLDSL</sequence>
<dbReference type="InterPro" id="IPR042503">
    <property type="entry name" value="Regulatory_protein_E2_N_1"/>
</dbReference>
<dbReference type="EMBL" id="GQ845445">
    <property type="protein sequence ID" value="ADH29822.1"/>
    <property type="molecule type" value="Genomic_DNA"/>
</dbReference>
<proteinExistence type="inferred from homology"/>
<dbReference type="GO" id="GO:0039693">
    <property type="term" value="P:viral DNA genome replication"/>
    <property type="evidence" value="ECO:0007669"/>
    <property type="project" value="UniProtKB-UniRule"/>
</dbReference>
<dbReference type="GO" id="GO:0003700">
    <property type="term" value="F:DNA-binding transcription factor activity"/>
    <property type="evidence" value="ECO:0007669"/>
    <property type="project" value="UniProtKB-UniRule"/>
</dbReference>
<evidence type="ECO:0000256" key="9">
    <source>
        <dbReference type="ARBA" id="ARBA00023125"/>
    </source>
</evidence>
<evidence type="ECO:0000256" key="7">
    <source>
        <dbReference type="ARBA" id="ARBA00022705"/>
    </source>
</evidence>
<evidence type="ECO:0000259" key="14">
    <source>
        <dbReference type="Pfam" id="PF00508"/>
    </source>
</evidence>
<keyword evidence="3 12" id="KW-0678">Repressor</keyword>
<comment type="caution">
    <text evidence="12">Lacks conserved residue(s) required for the propagation of feature annotation.</text>
</comment>
<dbReference type="Proteomes" id="UP000165823">
    <property type="component" value="Segment"/>
</dbReference>
<keyword evidence="12" id="KW-1017">Isopeptide bond</keyword>
<feature type="compositionally biased region" description="Polar residues" evidence="13">
    <location>
        <begin position="196"/>
        <end position="216"/>
    </location>
</feature>
<evidence type="ECO:0000256" key="10">
    <source>
        <dbReference type="ARBA" id="ARBA00023159"/>
    </source>
</evidence>
<comment type="PTM">
    <text evidence="12">Sumoylation plays a regulatory role in E2 transcriptional activity.</text>
</comment>
<feature type="compositionally biased region" description="Basic and acidic residues" evidence="13">
    <location>
        <begin position="222"/>
        <end position="233"/>
    </location>
</feature>
<evidence type="ECO:0000256" key="12">
    <source>
        <dbReference type="HAMAP-Rule" id="MF_04001"/>
    </source>
</evidence>
<keyword evidence="5 12" id="KW-0597">Phosphoprotein</keyword>
<evidence type="ECO:0000256" key="11">
    <source>
        <dbReference type="ARBA" id="ARBA00023163"/>
    </source>
</evidence>
<dbReference type="InterPro" id="IPR000427">
    <property type="entry name" value="Papillomavirus_E2_C"/>
</dbReference>
<dbReference type="InterPro" id="IPR012677">
    <property type="entry name" value="Nucleotide-bd_a/b_plait_sf"/>
</dbReference>
<gene>
    <name evidence="12 16" type="primary">E2</name>
</gene>
<dbReference type="SUPFAM" id="SSF51332">
    <property type="entry name" value="E2 regulatory, transactivation domain"/>
    <property type="match status" value="1"/>
</dbReference>
<keyword evidence="8 12" id="KW-0805">Transcription regulation</keyword>
<dbReference type="InterPro" id="IPR042504">
    <property type="entry name" value="Regulatory_protein_E2_N_2"/>
</dbReference>
<dbReference type="GO" id="GO:0003677">
    <property type="term" value="F:DNA binding"/>
    <property type="evidence" value="ECO:0007669"/>
    <property type="project" value="UniProtKB-UniRule"/>
</dbReference>
<dbReference type="Gene3D" id="1.10.287.30">
    <property type="entry name" value="E2 (early) protein, N terminal domain, subdomain 1"/>
    <property type="match status" value="1"/>
</dbReference>
<dbReference type="InterPro" id="IPR035975">
    <property type="entry name" value="E2/EBNA1_C_sf"/>
</dbReference>
<feature type="domain" description="Papillomavirus E2 N-terminal" evidence="14">
    <location>
        <begin position="1"/>
        <end position="197"/>
    </location>
</feature>
<comment type="subunit">
    <text evidence="12">Binds DNA as homodimer. Interacts with protein E1; this interaction greatly increases E1 DNA-binding activity. Interacts with protein L1; this interaction enhances E2-dependent replication and transcription activation. Interacts with protein L2; this interaction inhibits E2 transcriptional activity but not DNA replication function E2. Interacts with protein E7; this interaction inhibits E7 oncogenic activity. Interacts with host TAF1; this interaction modulates E2-dependent transcriptional regulation. Interacts with host BRD4; this interaction mediates E2 transcriptional activation function. Additionally, the interaction with host BRD4 on mitotic chromosomes mediates tethering of the viral genome. Interacts with host TOPBP1; this interaction is required for optimal viral DNA replication.</text>
</comment>
<evidence type="ECO:0000256" key="6">
    <source>
        <dbReference type="ARBA" id="ARBA00022562"/>
    </source>
</evidence>
<dbReference type="SUPFAM" id="SSF54957">
    <property type="entry name" value="Viral DNA-binding domain"/>
    <property type="match status" value="1"/>
</dbReference>